<proteinExistence type="predicted"/>
<dbReference type="SUPFAM" id="SSF54928">
    <property type="entry name" value="RNA-binding domain, RBD"/>
    <property type="match status" value="1"/>
</dbReference>
<organism evidence="11 12">
    <name type="scientific">Pterulicium gracile</name>
    <dbReference type="NCBI Taxonomy" id="1884261"/>
    <lineage>
        <taxon>Eukaryota</taxon>
        <taxon>Fungi</taxon>
        <taxon>Dikarya</taxon>
        <taxon>Basidiomycota</taxon>
        <taxon>Agaricomycotina</taxon>
        <taxon>Agaricomycetes</taxon>
        <taxon>Agaricomycetidae</taxon>
        <taxon>Agaricales</taxon>
        <taxon>Pleurotineae</taxon>
        <taxon>Pterulaceae</taxon>
        <taxon>Pterulicium</taxon>
    </lineage>
</organism>
<feature type="compositionally biased region" description="Basic and acidic residues" evidence="8">
    <location>
        <begin position="94"/>
        <end position="104"/>
    </location>
</feature>
<keyword evidence="12" id="KW-1185">Reference proteome</keyword>
<dbReference type="STRING" id="1884261.A0A5C3QNM3"/>
<dbReference type="PROSITE" id="PS50158">
    <property type="entry name" value="ZF_CCHC"/>
    <property type="match status" value="1"/>
</dbReference>
<dbReference type="GO" id="GO:0006397">
    <property type="term" value="P:mRNA processing"/>
    <property type="evidence" value="ECO:0007669"/>
    <property type="project" value="UniProtKB-KW"/>
</dbReference>
<dbReference type="SMART" id="SM00360">
    <property type="entry name" value="RRM"/>
    <property type="match status" value="1"/>
</dbReference>
<dbReference type="Pfam" id="PF00076">
    <property type="entry name" value="RRM_1"/>
    <property type="match status" value="1"/>
</dbReference>
<feature type="region of interest" description="Disordered" evidence="8">
    <location>
        <begin position="1"/>
        <end position="112"/>
    </location>
</feature>
<dbReference type="PANTHER" id="PTHR23003:SF62">
    <property type="entry name" value="SERINE_ARGININE (SR)-TYPE SHUTTLING MRNA BINDING PROTEIN NPL3"/>
    <property type="match status" value="1"/>
</dbReference>
<dbReference type="Gene3D" id="4.10.60.10">
    <property type="entry name" value="Zinc finger, CCHC-type"/>
    <property type="match status" value="1"/>
</dbReference>
<evidence type="ECO:0000256" key="4">
    <source>
        <dbReference type="ARBA" id="ARBA00022884"/>
    </source>
</evidence>
<feature type="compositionally biased region" description="Basic and acidic residues" evidence="8">
    <location>
        <begin position="17"/>
        <end position="36"/>
    </location>
</feature>
<keyword evidence="2" id="KW-0507">mRNA processing</keyword>
<evidence type="ECO:0000259" key="10">
    <source>
        <dbReference type="PROSITE" id="PS50158"/>
    </source>
</evidence>
<name>A0A5C3QNM3_9AGAR</name>
<dbReference type="GO" id="GO:0005737">
    <property type="term" value="C:cytoplasm"/>
    <property type="evidence" value="ECO:0007669"/>
    <property type="project" value="TreeGrafter"/>
</dbReference>
<evidence type="ECO:0000256" key="3">
    <source>
        <dbReference type="ARBA" id="ARBA00022737"/>
    </source>
</evidence>
<dbReference type="InterPro" id="IPR000504">
    <property type="entry name" value="RRM_dom"/>
</dbReference>
<dbReference type="GO" id="GO:0005634">
    <property type="term" value="C:nucleus"/>
    <property type="evidence" value="ECO:0007669"/>
    <property type="project" value="UniProtKB-SubCell"/>
</dbReference>
<keyword evidence="6" id="KW-0479">Metal-binding</keyword>
<feature type="domain" description="RRM" evidence="9">
    <location>
        <begin position="108"/>
        <end position="178"/>
    </location>
</feature>
<evidence type="ECO:0000256" key="1">
    <source>
        <dbReference type="ARBA" id="ARBA00004123"/>
    </source>
</evidence>
<sequence>MEPATAPVDANPPSQEYRPEKEDAVMKMSSGDRETNEAPPSHPDSHLGGPISENPDYPQSSDYPPNPEYAQNPGYAQNPDYTHGSENGASISGGKHESAREKNAHKPNKIYIGGLPEHTRQEDLQHCFGKLGSILNIELKVGYGFVEFDTRQAADEAISKYDEGFFMGNKIRVEASHGGGRTAKFSSDPGACFRCGNVGHWARECPNQSNTNGSSRRDPPPARDHGPPPARDYRDEGRYAPHDRYRYDYPPPGRDMRRPPSPPRDYRDYPGAPPPRRDYDDYRRGPPPPPAGSTHRYDSRSGYHPPDGDLPPAGYPSRGYGGPPPPGSRGGYGQPPVPRDAYDRYDRRGPPPPQSDRQPYMPVGGRPRSPPMNGPPRGRDDYDRAPLPPRDYPPAPEYRGRPPSPRYNDYARSAGTPDTRYRRRSASPRSVSAAAPPYDPNYSSNGYPPGGNGIPNPSMRPPPGSRDYPPPRGNDAGYRRS</sequence>
<accession>A0A5C3QNM3</accession>
<dbReference type="Pfam" id="PF00098">
    <property type="entry name" value="zf-CCHC"/>
    <property type="match status" value="1"/>
</dbReference>
<feature type="compositionally biased region" description="Pro residues" evidence="8">
    <location>
        <begin position="458"/>
        <end position="472"/>
    </location>
</feature>
<dbReference type="InterPro" id="IPR012677">
    <property type="entry name" value="Nucleotide-bd_a/b_plait_sf"/>
</dbReference>
<dbReference type="Gene3D" id="3.30.70.330">
    <property type="match status" value="1"/>
</dbReference>
<evidence type="ECO:0000256" key="5">
    <source>
        <dbReference type="ARBA" id="ARBA00023242"/>
    </source>
</evidence>
<gene>
    <name evidence="11" type="ORF">BDV98DRAFT_564459</name>
</gene>
<reference evidence="11 12" key="1">
    <citation type="journal article" date="2019" name="Nat. Ecol. Evol.">
        <title>Megaphylogeny resolves global patterns of mushroom evolution.</title>
        <authorList>
            <person name="Varga T."/>
            <person name="Krizsan K."/>
            <person name="Foldi C."/>
            <person name="Dima B."/>
            <person name="Sanchez-Garcia M."/>
            <person name="Sanchez-Ramirez S."/>
            <person name="Szollosi G.J."/>
            <person name="Szarkandi J.G."/>
            <person name="Papp V."/>
            <person name="Albert L."/>
            <person name="Andreopoulos W."/>
            <person name="Angelini C."/>
            <person name="Antonin V."/>
            <person name="Barry K.W."/>
            <person name="Bougher N.L."/>
            <person name="Buchanan P."/>
            <person name="Buyck B."/>
            <person name="Bense V."/>
            <person name="Catcheside P."/>
            <person name="Chovatia M."/>
            <person name="Cooper J."/>
            <person name="Damon W."/>
            <person name="Desjardin D."/>
            <person name="Finy P."/>
            <person name="Geml J."/>
            <person name="Haridas S."/>
            <person name="Hughes K."/>
            <person name="Justo A."/>
            <person name="Karasinski D."/>
            <person name="Kautmanova I."/>
            <person name="Kiss B."/>
            <person name="Kocsube S."/>
            <person name="Kotiranta H."/>
            <person name="LaButti K.M."/>
            <person name="Lechner B.E."/>
            <person name="Liimatainen K."/>
            <person name="Lipzen A."/>
            <person name="Lukacs Z."/>
            <person name="Mihaltcheva S."/>
            <person name="Morgado L.N."/>
            <person name="Niskanen T."/>
            <person name="Noordeloos M.E."/>
            <person name="Ohm R.A."/>
            <person name="Ortiz-Santana B."/>
            <person name="Ovrebo C."/>
            <person name="Racz N."/>
            <person name="Riley R."/>
            <person name="Savchenko A."/>
            <person name="Shiryaev A."/>
            <person name="Soop K."/>
            <person name="Spirin V."/>
            <person name="Szebenyi C."/>
            <person name="Tomsovsky M."/>
            <person name="Tulloss R.E."/>
            <person name="Uehling J."/>
            <person name="Grigoriev I.V."/>
            <person name="Vagvolgyi C."/>
            <person name="Papp T."/>
            <person name="Martin F.M."/>
            <person name="Miettinen O."/>
            <person name="Hibbett D.S."/>
            <person name="Nagy L.G."/>
        </authorList>
    </citation>
    <scope>NUCLEOTIDE SEQUENCE [LARGE SCALE GENOMIC DNA]</scope>
    <source>
        <strain evidence="11 12">CBS 309.79</strain>
    </source>
</reference>
<evidence type="ECO:0000256" key="2">
    <source>
        <dbReference type="ARBA" id="ARBA00022664"/>
    </source>
</evidence>
<keyword evidence="3" id="KW-0677">Repeat</keyword>
<dbReference type="InterPro" id="IPR050374">
    <property type="entry name" value="RRT5_SRSF_SR"/>
</dbReference>
<keyword evidence="4 7" id="KW-0694">RNA-binding</keyword>
<keyword evidence="6" id="KW-0862">Zinc</keyword>
<evidence type="ECO:0000256" key="7">
    <source>
        <dbReference type="PROSITE-ProRule" id="PRU00176"/>
    </source>
</evidence>
<evidence type="ECO:0000256" key="8">
    <source>
        <dbReference type="SAM" id="MobiDB-lite"/>
    </source>
</evidence>
<protein>
    <recommendedName>
        <fullName evidence="13">RNA-binding domain-containing protein</fullName>
    </recommendedName>
</protein>
<keyword evidence="6" id="KW-0863">Zinc-finger</keyword>
<feature type="compositionally biased region" description="Basic and acidic residues" evidence="8">
    <location>
        <begin position="340"/>
        <end position="349"/>
    </location>
</feature>
<dbReference type="GO" id="GO:0008270">
    <property type="term" value="F:zinc ion binding"/>
    <property type="evidence" value="ECO:0007669"/>
    <property type="project" value="UniProtKB-KW"/>
</dbReference>
<feature type="compositionally biased region" description="Pro residues" evidence="8">
    <location>
        <begin position="386"/>
        <end position="396"/>
    </location>
</feature>
<dbReference type="InterPro" id="IPR035979">
    <property type="entry name" value="RBD_domain_sf"/>
</dbReference>
<dbReference type="SMART" id="SM00343">
    <property type="entry name" value="ZnF_C2HC"/>
    <property type="match status" value="1"/>
</dbReference>
<dbReference type="GO" id="GO:0003729">
    <property type="term" value="F:mRNA binding"/>
    <property type="evidence" value="ECO:0007669"/>
    <property type="project" value="TreeGrafter"/>
</dbReference>
<dbReference type="AlphaFoldDB" id="A0A5C3QNM3"/>
<evidence type="ECO:0000313" key="12">
    <source>
        <dbReference type="Proteomes" id="UP000305067"/>
    </source>
</evidence>
<evidence type="ECO:0000313" key="11">
    <source>
        <dbReference type="EMBL" id="TFL03585.1"/>
    </source>
</evidence>
<feature type="domain" description="CCHC-type" evidence="10">
    <location>
        <begin position="192"/>
        <end position="207"/>
    </location>
</feature>
<dbReference type="InterPro" id="IPR001878">
    <property type="entry name" value="Znf_CCHC"/>
</dbReference>
<feature type="region of interest" description="Disordered" evidence="8">
    <location>
        <begin position="203"/>
        <end position="481"/>
    </location>
</feature>
<dbReference type="EMBL" id="ML178820">
    <property type="protein sequence ID" value="TFL03585.1"/>
    <property type="molecule type" value="Genomic_DNA"/>
</dbReference>
<feature type="compositionally biased region" description="Basic and acidic residues" evidence="8">
    <location>
        <begin position="254"/>
        <end position="268"/>
    </location>
</feature>
<evidence type="ECO:0000256" key="6">
    <source>
        <dbReference type="PROSITE-ProRule" id="PRU00047"/>
    </source>
</evidence>
<evidence type="ECO:0000259" key="9">
    <source>
        <dbReference type="PROSITE" id="PS50102"/>
    </source>
</evidence>
<feature type="compositionally biased region" description="Low complexity" evidence="8">
    <location>
        <begin position="427"/>
        <end position="447"/>
    </location>
</feature>
<dbReference type="CDD" id="cd00590">
    <property type="entry name" value="RRM_SF"/>
    <property type="match status" value="1"/>
</dbReference>
<dbReference type="PROSITE" id="PS50102">
    <property type="entry name" value="RRM"/>
    <property type="match status" value="1"/>
</dbReference>
<comment type="subcellular location">
    <subcellularLocation>
        <location evidence="1">Nucleus</location>
    </subcellularLocation>
</comment>
<dbReference type="Proteomes" id="UP000305067">
    <property type="component" value="Unassembled WGS sequence"/>
</dbReference>
<feature type="compositionally biased region" description="Basic and acidic residues" evidence="8">
    <location>
        <begin position="215"/>
        <end position="247"/>
    </location>
</feature>
<dbReference type="OrthoDB" id="1099063at2759"/>
<keyword evidence="5" id="KW-0539">Nucleus</keyword>
<evidence type="ECO:0008006" key="13">
    <source>
        <dbReference type="Google" id="ProtNLM"/>
    </source>
</evidence>
<feature type="compositionally biased region" description="Basic and acidic residues" evidence="8">
    <location>
        <begin position="275"/>
        <end position="284"/>
    </location>
</feature>
<dbReference type="PANTHER" id="PTHR23003">
    <property type="entry name" value="RNA RECOGNITION MOTIF RRM DOMAIN CONTAINING PROTEIN"/>
    <property type="match status" value="1"/>
</dbReference>